<protein>
    <recommendedName>
        <fullName evidence="4">Secreted protein</fullName>
    </recommendedName>
</protein>
<dbReference type="Proteomes" id="UP000822688">
    <property type="component" value="Chromosome 10"/>
</dbReference>
<reference evidence="2" key="1">
    <citation type="submission" date="2020-06" db="EMBL/GenBank/DDBJ databases">
        <title>WGS assembly of Ceratodon purpureus strain R40.</title>
        <authorList>
            <person name="Carey S.B."/>
            <person name="Jenkins J."/>
            <person name="Shu S."/>
            <person name="Lovell J.T."/>
            <person name="Sreedasyam A."/>
            <person name="Maumus F."/>
            <person name="Tiley G.P."/>
            <person name="Fernandez-Pozo N."/>
            <person name="Barry K."/>
            <person name="Chen C."/>
            <person name="Wang M."/>
            <person name="Lipzen A."/>
            <person name="Daum C."/>
            <person name="Saski C.A."/>
            <person name="Payton A.C."/>
            <person name="Mcbreen J.C."/>
            <person name="Conrad R.E."/>
            <person name="Kollar L.M."/>
            <person name="Olsson S."/>
            <person name="Huttunen S."/>
            <person name="Landis J.B."/>
            <person name="Wickett N.J."/>
            <person name="Johnson M.G."/>
            <person name="Rensing S.A."/>
            <person name="Grimwood J."/>
            <person name="Schmutz J."/>
            <person name="Mcdaniel S.F."/>
        </authorList>
    </citation>
    <scope>NUCLEOTIDE SEQUENCE</scope>
    <source>
        <strain evidence="2">R40</strain>
    </source>
</reference>
<organism evidence="2 3">
    <name type="scientific">Ceratodon purpureus</name>
    <name type="common">Fire moss</name>
    <name type="synonym">Dicranum purpureum</name>
    <dbReference type="NCBI Taxonomy" id="3225"/>
    <lineage>
        <taxon>Eukaryota</taxon>
        <taxon>Viridiplantae</taxon>
        <taxon>Streptophyta</taxon>
        <taxon>Embryophyta</taxon>
        <taxon>Bryophyta</taxon>
        <taxon>Bryophytina</taxon>
        <taxon>Bryopsida</taxon>
        <taxon>Dicranidae</taxon>
        <taxon>Pseudoditrichales</taxon>
        <taxon>Ditrichaceae</taxon>
        <taxon>Ceratodon</taxon>
    </lineage>
</organism>
<comment type="caution">
    <text evidence="2">The sequence shown here is derived from an EMBL/GenBank/DDBJ whole genome shotgun (WGS) entry which is preliminary data.</text>
</comment>
<evidence type="ECO:0000313" key="2">
    <source>
        <dbReference type="EMBL" id="KAG0558085.1"/>
    </source>
</evidence>
<evidence type="ECO:0000313" key="3">
    <source>
        <dbReference type="Proteomes" id="UP000822688"/>
    </source>
</evidence>
<evidence type="ECO:0000256" key="1">
    <source>
        <dbReference type="SAM" id="SignalP"/>
    </source>
</evidence>
<name>A0A8T0GHL1_CERPU</name>
<dbReference type="AlphaFoldDB" id="A0A8T0GHL1"/>
<sequence>MWVGRTGHRATAWPPESPFCLCLCLCLCLHLACSRLPPATHDIIPVDLCCSLLRFTPPY</sequence>
<feature type="signal peptide" evidence="1">
    <location>
        <begin position="1"/>
        <end position="34"/>
    </location>
</feature>
<dbReference type="EMBL" id="CM026431">
    <property type="protein sequence ID" value="KAG0558085.1"/>
    <property type="molecule type" value="Genomic_DNA"/>
</dbReference>
<gene>
    <name evidence="2" type="ORF">KC19_10G003600</name>
</gene>
<proteinExistence type="predicted"/>
<feature type="chain" id="PRO_5035745594" description="Secreted protein" evidence="1">
    <location>
        <begin position="35"/>
        <end position="59"/>
    </location>
</feature>
<evidence type="ECO:0008006" key="4">
    <source>
        <dbReference type="Google" id="ProtNLM"/>
    </source>
</evidence>
<accession>A0A8T0GHL1</accession>
<keyword evidence="3" id="KW-1185">Reference proteome</keyword>
<keyword evidence="1" id="KW-0732">Signal</keyword>